<dbReference type="NCBIfam" id="TIGR02937">
    <property type="entry name" value="sigma70-ECF"/>
    <property type="match status" value="1"/>
</dbReference>
<keyword evidence="5" id="KW-0804">Transcription</keyword>
<dbReference type="InterPro" id="IPR032710">
    <property type="entry name" value="NTF2-like_dom_sf"/>
</dbReference>
<keyword evidence="9" id="KW-1185">Reference proteome</keyword>
<dbReference type="SUPFAM" id="SSF88946">
    <property type="entry name" value="Sigma2 domain of RNA polymerase sigma factors"/>
    <property type="match status" value="1"/>
</dbReference>
<evidence type="ECO:0000259" key="7">
    <source>
        <dbReference type="Pfam" id="PF08281"/>
    </source>
</evidence>
<dbReference type="OrthoDB" id="3211555at2"/>
<dbReference type="InterPro" id="IPR052704">
    <property type="entry name" value="ECF_Sigma-70_Domain"/>
</dbReference>
<dbReference type="Pfam" id="PF04542">
    <property type="entry name" value="Sigma70_r2"/>
    <property type="match status" value="1"/>
</dbReference>
<evidence type="ECO:0000256" key="5">
    <source>
        <dbReference type="ARBA" id="ARBA00023163"/>
    </source>
</evidence>
<dbReference type="RefSeq" id="WP_106349536.1">
    <property type="nucleotide sequence ID" value="NZ_PVUE01000011.1"/>
</dbReference>
<dbReference type="PANTHER" id="PTHR30173:SF36">
    <property type="entry name" value="ECF RNA POLYMERASE SIGMA FACTOR SIGJ"/>
    <property type="match status" value="1"/>
</dbReference>
<comment type="caution">
    <text evidence="8">The sequence shown here is derived from an EMBL/GenBank/DDBJ whole genome shotgun (WGS) entry which is preliminary data.</text>
</comment>
<organism evidence="8 9">
    <name type="scientific">Antricoccus suffuscus</name>
    <dbReference type="NCBI Taxonomy" id="1629062"/>
    <lineage>
        <taxon>Bacteria</taxon>
        <taxon>Bacillati</taxon>
        <taxon>Actinomycetota</taxon>
        <taxon>Actinomycetes</taxon>
        <taxon>Geodermatophilales</taxon>
        <taxon>Antricoccaceae</taxon>
        <taxon>Antricoccus</taxon>
    </lineage>
</organism>
<dbReference type="SUPFAM" id="SSF88659">
    <property type="entry name" value="Sigma3 and sigma4 domains of RNA polymerase sigma factors"/>
    <property type="match status" value="1"/>
</dbReference>
<dbReference type="SUPFAM" id="SSF54427">
    <property type="entry name" value="NTF2-like"/>
    <property type="match status" value="1"/>
</dbReference>
<comment type="subunit">
    <text evidence="2">Interacts transiently with the RNA polymerase catalytic core formed by RpoA, RpoB, RpoC and RpoZ (2 alpha, 1 beta, 1 beta' and 1 omega subunit) to form the RNA polymerase holoenzyme that can initiate transcription.</text>
</comment>
<dbReference type="InterPro" id="IPR013249">
    <property type="entry name" value="RNA_pol_sigma70_r4_t2"/>
</dbReference>
<keyword evidence="4" id="KW-0731">Sigma factor</keyword>
<reference evidence="8 9" key="1">
    <citation type="submission" date="2018-03" db="EMBL/GenBank/DDBJ databases">
        <title>Genomic Encyclopedia of Archaeal and Bacterial Type Strains, Phase II (KMG-II): from individual species to whole genera.</title>
        <authorList>
            <person name="Goeker M."/>
        </authorList>
    </citation>
    <scope>NUCLEOTIDE SEQUENCE [LARGE SCALE GENOMIC DNA]</scope>
    <source>
        <strain evidence="8 9">DSM 100065</strain>
    </source>
</reference>
<sequence>MTAIAQAHDDLRPLMFSIAYRMLGSVAEAEDVVQEAFFRMTRAETDGATPVNLDAWATTVTTRLAIDNLRSARVRREMYVGPWLPEPLVDGRGPMLPVAEPAAGPSEQVETRDDVSFAMLTLMETLTPVERAVFILREALGYDYPAIAEVVEASEVACRQHFSRARRYLESGRPRFEASAARREELAAAFLEAVRGGSLRELEALLADDVTFWGDGGGKAPAIQKPMQGALPVARFLLGLVRRGDPLGVSLVPAQANGQPAFLTLGPAGELYGVLALDIVDGRIVSLRNQINPDKLAHLGGVGDINSL</sequence>
<dbReference type="Pfam" id="PF08281">
    <property type="entry name" value="Sigma70_r4_2"/>
    <property type="match status" value="1"/>
</dbReference>
<protein>
    <submittedName>
        <fullName evidence="8">RNA polymerase sigma-70 factor (ECF subfamily)</fullName>
    </submittedName>
</protein>
<evidence type="ECO:0000313" key="9">
    <source>
        <dbReference type="Proteomes" id="UP000237752"/>
    </source>
</evidence>
<dbReference type="Gene3D" id="3.10.450.50">
    <property type="match status" value="1"/>
</dbReference>
<dbReference type="EMBL" id="PVUE01000011">
    <property type="protein sequence ID" value="PRZ41152.1"/>
    <property type="molecule type" value="Genomic_DNA"/>
</dbReference>
<proteinExistence type="inferred from homology"/>
<name>A0A2T0ZXR8_9ACTN</name>
<dbReference type="Gene3D" id="1.10.1740.10">
    <property type="match status" value="1"/>
</dbReference>
<dbReference type="NCBIfam" id="NF007214">
    <property type="entry name" value="PRK09636.1"/>
    <property type="match status" value="1"/>
</dbReference>
<accession>A0A2T0ZXR8</accession>
<dbReference type="InterPro" id="IPR013324">
    <property type="entry name" value="RNA_pol_sigma_r3/r4-like"/>
</dbReference>
<keyword evidence="3" id="KW-0805">Transcription regulation</keyword>
<evidence type="ECO:0000256" key="3">
    <source>
        <dbReference type="ARBA" id="ARBA00023015"/>
    </source>
</evidence>
<evidence type="ECO:0000313" key="8">
    <source>
        <dbReference type="EMBL" id="PRZ41152.1"/>
    </source>
</evidence>
<dbReference type="InterPro" id="IPR014284">
    <property type="entry name" value="RNA_pol_sigma-70_dom"/>
</dbReference>
<evidence type="ECO:0000256" key="2">
    <source>
        <dbReference type="ARBA" id="ARBA00011344"/>
    </source>
</evidence>
<evidence type="ECO:0000256" key="1">
    <source>
        <dbReference type="ARBA" id="ARBA00010641"/>
    </source>
</evidence>
<dbReference type="Gene3D" id="1.10.10.10">
    <property type="entry name" value="Winged helix-like DNA-binding domain superfamily/Winged helix DNA-binding domain"/>
    <property type="match status" value="1"/>
</dbReference>
<dbReference type="InterPro" id="IPR036388">
    <property type="entry name" value="WH-like_DNA-bd_sf"/>
</dbReference>
<comment type="similarity">
    <text evidence="1">Belongs to the sigma-70 factor family. ECF subfamily.</text>
</comment>
<dbReference type="AlphaFoldDB" id="A0A2T0ZXR8"/>
<evidence type="ECO:0000256" key="4">
    <source>
        <dbReference type="ARBA" id="ARBA00023082"/>
    </source>
</evidence>
<dbReference type="GO" id="GO:0006352">
    <property type="term" value="P:DNA-templated transcription initiation"/>
    <property type="evidence" value="ECO:0007669"/>
    <property type="project" value="InterPro"/>
</dbReference>
<evidence type="ECO:0000259" key="6">
    <source>
        <dbReference type="Pfam" id="PF04542"/>
    </source>
</evidence>
<feature type="domain" description="RNA polymerase sigma-70 region 2" evidence="6">
    <location>
        <begin position="10"/>
        <end position="73"/>
    </location>
</feature>
<dbReference type="PANTHER" id="PTHR30173">
    <property type="entry name" value="SIGMA 19 FACTOR"/>
    <property type="match status" value="1"/>
</dbReference>
<feature type="domain" description="RNA polymerase sigma factor 70 region 4 type 2" evidence="7">
    <location>
        <begin position="118"/>
        <end position="168"/>
    </location>
</feature>
<dbReference type="GO" id="GO:0003677">
    <property type="term" value="F:DNA binding"/>
    <property type="evidence" value="ECO:0007669"/>
    <property type="project" value="InterPro"/>
</dbReference>
<dbReference type="InterPro" id="IPR013325">
    <property type="entry name" value="RNA_pol_sigma_r2"/>
</dbReference>
<gene>
    <name evidence="8" type="ORF">CLV47_11128</name>
</gene>
<dbReference type="Proteomes" id="UP000237752">
    <property type="component" value="Unassembled WGS sequence"/>
</dbReference>
<dbReference type="GO" id="GO:0016987">
    <property type="term" value="F:sigma factor activity"/>
    <property type="evidence" value="ECO:0007669"/>
    <property type="project" value="UniProtKB-KW"/>
</dbReference>
<dbReference type="InterPro" id="IPR007627">
    <property type="entry name" value="RNA_pol_sigma70_r2"/>
</dbReference>